<sequence length="276" mass="31790">MKTLDGTASYPETHKNAIQLPGSPAPDLWKCKTVSCEDGAGIDWCHHRSYLIPMNTGKPLAQAAKAAIKHCKKVEDTTLDWNGFHDLELMWDMSAMQQFEKDFLTRMKWRWAKGSVSRTVDDGMPGQIWDRRQHIPPFFTTTLPLHYLVLNMDKHIWRDFSVYSVPFGLGLATADRFITISDTRRTLWSSKRGRNSRGSHFSWELPVSGFIITYRITVFVTEEAIKRLFGTTEIGHSTAQAYEVAFLHDGTQNKREKYWNLTTEQLELIFPLPVYS</sequence>
<dbReference type="EMBL" id="SNSC02000002">
    <property type="protein sequence ID" value="TID26368.1"/>
    <property type="molecule type" value="Genomic_DNA"/>
</dbReference>
<proteinExistence type="predicted"/>
<name>A0A4Z1PAG6_9PEZI</name>
<dbReference type="AlphaFoldDB" id="A0A4Z1PAG6"/>
<dbReference type="Proteomes" id="UP000298493">
    <property type="component" value="Unassembled WGS sequence"/>
</dbReference>
<evidence type="ECO:0000313" key="1">
    <source>
        <dbReference type="EMBL" id="TID26368.1"/>
    </source>
</evidence>
<reference evidence="1 2" key="1">
    <citation type="submission" date="2019-04" db="EMBL/GenBank/DDBJ databases">
        <title>High contiguity whole genome sequence and gene annotation resource for two Venturia nashicola isolates.</title>
        <authorList>
            <person name="Prokchorchik M."/>
            <person name="Won K."/>
            <person name="Lee Y."/>
            <person name="Choi E.D."/>
            <person name="Segonzac C."/>
            <person name="Sohn K.H."/>
        </authorList>
    </citation>
    <scope>NUCLEOTIDE SEQUENCE [LARGE SCALE GENOMIC DNA]</scope>
    <source>
        <strain evidence="1 2">PRI2</strain>
    </source>
</reference>
<gene>
    <name evidence="1" type="ORF">E6O75_ATG00861</name>
</gene>
<comment type="caution">
    <text evidence="1">The sequence shown here is derived from an EMBL/GenBank/DDBJ whole genome shotgun (WGS) entry which is preliminary data.</text>
</comment>
<evidence type="ECO:0000313" key="2">
    <source>
        <dbReference type="Proteomes" id="UP000298493"/>
    </source>
</evidence>
<keyword evidence="2" id="KW-1185">Reference proteome</keyword>
<accession>A0A4Z1PAG6</accession>
<organism evidence="1 2">
    <name type="scientific">Venturia nashicola</name>
    <dbReference type="NCBI Taxonomy" id="86259"/>
    <lineage>
        <taxon>Eukaryota</taxon>
        <taxon>Fungi</taxon>
        <taxon>Dikarya</taxon>
        <taxon>Ascomycota</taxon>
        <taxon>Pezizomycotina</taxon>
        <taxon>Dothideomycetes</taxon>
        <taxon>Pleosporomycetidae</taxon>
        <taxon>Venturiales</taxon>
        <taxon>Venturiaceae</taxon>
        <taxon>Venturia</taxon>
    </lineage>
</organism>
<protein>
    <submittedName>
        <fullName evidence="1">Uncharacterized protein</fullName>
    </submittedName>
</protein>